<dbReference type="EC" id="3.6.-.-" evidence="10"/>
<dbReference type="Gene3D" id="3.40.50.300">
    <property type="entry name" value="P-loop containing nucleotide triphosphate hydrolases"/>
    <property type="match status" value="1"/>
</dbReference>
<dbReference type="FunFam" id="3.30.1360.120:FF:000003">
    <property type="entry name" value="tRNA modification GTPase MnmE"/>
    <property type="match status" value="1"/>
</dbReference>
<keyword evidence="14" id="KW-1185">Reference proteome</keyword>
<feature type="binding site" evidence="10">
    <location>
        <position position="88"/>
    </location>
    <ligand>
        <name>(6S)-5-formyl-5,6,7,8-tetrahydrofolate</name>
        <dbReference type="ChEBI" id="CHEBI:57457"/>
    </ligand>
</feature>
<dbReference type="PRINTS" id="PR00326">
    <property type="entry name" value="GTP1OBG"/>
</dbReference>
<feature type="domain" description="TrmE-type G" evidence="12">
    <location>
        <begin position="226"/>
        <end position="382"/>
    </location>
</feature>
<dbReference type="AlphaFoldDB" id="A0A1S8T1Z2"/>
<dbReference type="Gene3D" id="3.30.1360.120">
    <property type="entry name" value="Probable tRNA modification gtpase trme, domain 1"/>
    <property type="match status" value="1"/>
</dbReference>
<evidence type="ECO:0000256" key="7">
    <source>
        <dbReference type="ARBA" id="ARBA00022842"/>
    </source>
</evidence>
<keyword evidence="4 10" id="KW-0479">Metal-binding</keyword>
<evidence type="ECO:0000256" key="6">
    <source>
        <dbReference type="ARBA" id="ARBA00022801"/>
    </source>
</evidence>
<evidence type="ECO:0000256" key="11">
    <source>
        <dbReference type="RuleBase" id="RU003313"/>
    </source>
</evidence>
<comment type="caution">
    <text evidence="13">The sequence shown here is derived from an EMBL/GenBank/DDBJ whole genome shotgun (WGS) entry which is preliminary data.</text>
</comment>
<dbReference type="OrthoDB" id="9805918at2"/>
<evidence type="ECO:0000256" key="8">
    <source>
        <dbReference type="ARBA" id="ARBA00022958"/>
    </source>
</evidence>
<feature type="binding site" evidence="10">
    <location>
        <position position="255"/>
    </location>
    <ligand>
        <name>K(+)</name>
        <dbReference type="ChEBI" id="CHEBI:29103"/>
    </ligand>
</feature>
<dbReference type="GO" id="GO:0046872">
    <property type="term" value="F:metal ion binding"/>
    <property type="evidence" value="ECO:0007669"/>
    <property type="project" value="UniProtKB-KW"/>
</dbReference>
<feature type="binding site" evidence="10">
    <location>
        <position position="236"/>
    </location>
    <ligand>
        <name>K(+)</name>
        <dbReference type="ChEBI" id="CHEBI:29103"/>
    </ligand>
</feature>
<dbReference type="GO" id="GO:0005525">
    <property type="term" value="F:GTP binding"/>
    <property type="evidence" value="ECO:0007669"/>
    <property type="project" value="UniProtKB-UniRule"/>
</dbReference>
<dbReference type="InterPro" id="IPR004520">
    <property type="entry name" value="GTPase_MnmE"/>
</dbReference>
<dbReference type="EMBL" id="LZZM01000227">
    <property type="protein sequence ID" value="OOM71820.1"/>
    <property type="molecule type" value="Genomic_DNA"/>
</dbReference>
<dbReference type="InterPro" id="IPR027266">
    <property type="entry name" value="TrmE/GcvT-like"/>
</dbReference>
<protein>
    <recommendedName>
        <fullName evidence="10">tRNA modification GTPase MnmE</fullName>
        <ecNumber evidence="10">3.6.-.-</ecNumber>
    </recommendedName>
</protein>
<dbReference type="InterPro" id="IPR031168">
    <property type="entry name" value="G_TrmE"/>
</dbReference>
<dbReference type="PANTHER" id="PTHR42714">
    <property type="entry name" value="TRNA MODIFICATION GTPASE GTPBP3"/>
    <property type="match status" value="1"/>
</dbReference>
<dbReference type="HAMAP" id="MF_00379">
    <property type="entry name" value="GTPase_MnmE"/>
    <property type="match status" value="1"/>
</dbReference>
<dbReference type="Proteomes" id="UP000190890">
    <property type="component" value="Unassembled WGS sequence"/>
</dbReference>
<feature type="binding site" evidence="10">
    <location>
        <position position="127"/>
    </location>
    <ligand>
        <name>(6S)-5-formyl-5,6,7,8-tetrahydrofolate</name>
        <dbReference type="ChEBI" id="CHEBI:57457"/>
    </ligand>
</feature>
<keyword evidence="8 10" id="KW-0630">Potassium</keyword>
<evidence type="ECO:0000256" key="3">
    <source>
        <dbReference type="ARBA" id="ARBA00022694"/>
    </source>
</evidence>
<dbReference type="PROSITE" id="PS51709">
    <property type="entry name" value="G_TRME"/>
    <property type="match status" value="1"/>
</dbReference>
<dbReference type="GO" id="GO:0030488">
    <property type="term" value="P:tRNA methylation"/>
    <property type="evidence" value="ECO:0007669"/>
    <property type="project" value="TreeGrafter"/>
</dbReference>
<dbReference type="GO" id="GO:0003924">
    <property type="term" value="F:GTPase activity"/>
    <property type="evidence" value="ECO:0007669"/>
    <property type="project" value="UniProtKB-UniRule"/>
</dbReference>
<feature type="binding site" evidence="10">
    <location>
        <position position="460"/>
    </location>
    <ligand>
        <name>(6S)-5-formyl-5,6,7,8-tetrahydrofolate</name>
        <dbReference type="ChEBI" id="CHEBI:57457"/>
    </ligand>
</feature>
<dbReference type="CDD" id="cd14858">
    <property type="entry name" value="TrmE_N"/>
    <property type="match status" value="1"/>
</dbReference>
<comment type="similarity">
    <text evidence="1 10 11">Belongs to the TRAFAC class TrmE-Era-EngA-EngB-Septin-like GTPase superfamily. TrmE GTPase family.</text>
</comment>
<dbReference type="PANTHER" id="PTHR42714:SF2">
    <property type="entry name" value="TRNA MODIFICATION GTPASE GTPBP3, MITOCHONDRIAL"/>
    <property type="match status" value="1"/>
</dbReference>
<reference evidence="13 14" key="1">
    <citation type="submission" date="2016-05" db="EMBL/GenBank/DDBJ databases">
        <title>Microbial solvent formation.</title>
        <authorList>
            <person name="Poehlein A."/>
            <person name="Montoya Solano J.D."/>
            <person name="Flitsch S."/>
            <person name="Krabben P."/>
            <person name="Duerre P."/>
            <person name="Daniel R."/>
        </authorList>
    </citation>
    <scope>NUCLEOTIDE SEQUENCE [LARGE SCALE GENOMIC DNA]</scope>
    <source>
        <strain evidence="13 14">DSM 2619</strain>
    </source>
</reference>
<feature type="binding site" evidence="10">
    <location>
        <position position="261"/>
    </location>
    <ligand>
        <name>Mg(2+)</name>
        <dbReference type="ChEBI" id="CHEBI:18420"/>
    </ligand>
</feature>
<dbReference type="FunFam" id="3.40.50.300:FF:000494">
    <property type="entry name" value="tRNA modification GTPase MnmE"/>
    <property type="match status" value="1"/>
</dbReference>
<comment type="function">
    <text evidence="10">Exhibits a very high intrinsic GTPase hydrolysis rate. Involved in the addition of a carboxymethylaminomethyl (cmnm) group at the wobble position (U34) of certain tRNAs, forming tRNA-cmnm(5)s(2)U34.</text>
</comment>
<sequence>MKEFDTICAIATPIGEGGVAIIRISGQNAIGIASKIFISKNNYDIKKMQTYTMKYGNIVNLENKEVVDEVILSYMKAPNSYTGENVVEVNCHGGVVSTNSVLNEIIKAGARLAEPGEFTKRAFLNSRIDLSQAEAVMDIITAKTELSMKSAMLQRNGALSREIDELRKYLLNVLALIEYAVDFTEDDEDVIDDNLKFQIKDGIEKTVLKIKNLLSNADEGKIIRDGLNIVIVGKPNVGKSSLLNALLKEKRAIVTDVPGTTRDVIEEYVNFDGIPIRITDTAGIRDTEDIVEKIGVEKSKEKIEEADLIILMLDASREIDYEDKAIIDKIKNRKHIVLLNKIDLDTKISQEIISYLNNKIDISAKTGMGIDELKNTIKNLFFNGEINSESLIISNTRHKQALYRSLENSEAALSKVKANEYLDLISIYITAGMKALGEITGDELEEDLLNKIFSEFCVGK</sequence>
<feature type="binding site" evidence="10">
    <location>
        <begin position="236"/>
        <end position="241"/>
    </location>
    <ligand>
        <name>GTP</name>
        <dbReference type="ChEBI" id="CHEBI:37565"/>
    </ligand>
</feature>
<comment type="cofactor">
    <cofactor evidence="10">
        <name>K(+)</name>
        <dbReference type="ChEBI" id="CHEBI:29103"/>
    </cofactor>
    <text evidence="10">Binds 1 potassium ion per subunit.</text>
</comment>
<dbReference type="Pfam" id="PF10396">
    <property type="entry name" value="TrmE_N"/>
    <property type="match status" value="1"/>
</dbReference>
<evidence type="ECO:0000256" key="4">
    <source>
        <dbReference type="ARBA" id="ARBA00022723"/>
    </source>
</evidence>
<dbReference type="Gene3D" id="1.20.120.430">
    <property type="entry name" value="tRNA modification GTPase MnmE domain 2"/>
    <property type="match status" value="1"/>
</dbReference>
<proteinExistence type="inferred from homology"/>
<dbReference type="RefSeq" id="WP_077849786.1">
    <property type="nucleotide sequence ID" value="NZ_LZZM01000227.1"/>
</dbReference>
<feature type="binding site" evidence="10">
    <location>
        <begin position="280"/>
        <end position="283"/>
    </location>
    <ligand>
        <name>GTP</name>
        <dbReference type="ChEBI" id="CHEBI:37565"/>
    </ligand>
</feature>
<comment type="subcellular location">
    <subcellularLocation>
        <location evidence="10">Cytoplasm</location>
    </subcellularLocation>
</comment>
<evidence type="ECO:0000313" key="13">
    <source>
        <dbReference type="EMBL" id="OOM71820.1"/>
    </source>
</evidence>
<dbReference type="InterPro" id="IPR005225">
    <property type="entry name" value="Small_GTP-bd"/>
</dbReference>
<evidence type="ECO:0000256" key="1">
    <source>
        <dbReference type="ARBA" id="ARBA00011043"/>
    </source>
</evidence>
<dbReference type="GO" id="GO:0005829">
    <property type="term" value="C:cytosol"/>
    <property type="evidence" value="ECO:0007669"/>
    <property type="project" value="TreeGrafter"/>
</dbReference>
<evidence type="ECO:0000256" key="5">
    <source>
        <dbReference type="ARBA" id="ARBA00022741"/>
    </source>
</evidence>
<feature type="binding site" evidence="10">
    <location>
        <position position="23"/>
    </location>
    <ligand>
        <name>(6S)-5-formyl-5,6,7,8-tetrahydrofolate</name>
        <dbReference type="ChEBI" id="CHEBI:57457"/>
    </ligand>
</feature>
<feature type="binding site" evidence="10">
    <location>
        <position position="257"/>
    </location>
    <ligand>
        <name>K(+)</name>
        <dbReference type="ChEBI" id="CHEBI:29103"/>
    </ligand>
</feature>
<evidence type="ECO:0000259" key="12">
    <source>
        <dbReference type="PROSITE" id="PS51709"/>
    </source>
</evidence>
<dbReference type="Pfam" id="PF01926">
    <property type="entry name" value="MMR_HSR1"/>
    <property type="match status" value="1"/>
</dbReference>
<dbReference type="NCBIfam" id="NF003661">
    <property type="entry name" value="PRK05291.1-3"/>
    <property type="match status" value="1"/>
</dbReference>
<evidence type="ECO:0000256" key="2">
    <source>
        <dbReference type="ARBA" id="ARBA00022490"/>
    </source>
</evidence>
<dbReference type="InterPro" id="IPR006073">
    <property type="entry name" value="GTP-bd"/>
</dbReference>
<organism evidence="13 14">
    <name type="scientific">Clostridium puniceum</name>
    <dbReference type="NCBI Taxonomy" id="29367"/>
    <lineage>
        <taxon>Bacteria</taxon>
        <taxon>Bacillati</taxon>
        <taxon>Bacillota</taxon>
        <taxon>Clostridia</taxon>
        <taxon>Eubacteriales</taxon>
        <taxon>Clostridiaceae</taxon>
        <taxon>Clostridium</taxon>
    </lineage>
</organism>
<accession>A0A1S8T1Z2</accession>
<dbReference type="GO" id="GO:0042802">
    <property type="term" value="F:identical protein binding"/>
    <property type="evidence" value="ECO:0007669"/>
    <property type="project" value="UniProtKB-ARBA"/>
</dbReference>
<dbReference type="Pfam" id="PF12631">
    <property type="entry name" value="MnmE_helical"/>
    <property type="match status" value="1"/>
</dbReference>
<keyword evidence="2 10" id="KW-0963">Cytoplasm</keyword>
<feature type="binding site" evidence="10">
    <location>
        <position position="260"/>
    </location>
    <ligand>
        <name>K(+)</name>
        <dbReference type="ChEBI" id="CHEBI:29103"/>
    </ligand>
</feature>
<evidence type="ECO:0000313" key="14">
    <source>
        <dbReference type="Proteomes" id="UP000190890"/>
    </source>
</evidence>
<keyword evidence="7 10" id="KW-0460">Magnesium</keyword>
<gene>
    <name evidence="13" type="primary">mnmE_2</name>
    <name evidence="10" type="synonym">mnmE</name>
    <name evidence="10" type="synonym">trmE</name>
    <name evidence="13" type="ORF">CLPUN_48880</name>
</gene>
<dbReference type="GO" id="GO:0002098">
    <property type="term" value="P:tRNA wobble uridine modification"/>
    <property type="evidence" value="ECO:0007669"/>
    <property type="project" value="TreeGrafter"/>
</dbReference>
<evidence type="ECO:0000256" key="10">
    <source>
        <dbReference type="HAMAP-Rule" id="MF_00379"/>
    </source>
</evidence>
<comment type="caution">
    <text evidence="10">Lacks conserved residue(s) required for the propagation of feature annotation.</text>
</comment>
<evidence type="ECO:0000256" key="9">
    <source>
        <dbReference type="ARBA" id="ARBA00023134"/>
    </source>
</evidence>
<keyword evidence="9 10" id="KW-0342">GTP-binding</keyword>
<dbReference type="InterPro" id="IPR018948">
    <property type="entry name" value="GTP-bd_TrmE_N"/>
</dbReference>
<dbReference type="NCBIfam" id="TIGR00450">
    <property type="entry name" value="mnmE_trmE_thdF"/>
    <property type="match status" value="1"/>
</dbReference>
<dbReference type="InterPro" id="IPR027417">
    <property type="entry name" value="P-loop_NTPase"/>
</dbReference>
<comment type="subunit">
    <text evidence="10">Homodimer. Heterotetramer of two MnmE and two MnmG subunits.</text>
</comment>
<dbReference type="CDD" id="cd04164">
    <property type="entry name" value="trmE"/>
    <property type="match status" value="1"/>
</dbReference>
<keyword evidence="3 10" id="KW-0819">tRNA processing</keyword>
<dbReference type="SUPFAM" id="SSF52540">
    <property type="entry name" value="P-loop containing nucleoside triphosphate hydrolases"/>
    <property type="match status" value="1"/>
</dbReference>
<feature type="binding site" evidence="10">
    <location>
        <begin position="255"/>
        <end position="261"/>
    </location>
    <ligand>
        <name>GTP</name>
        <dbReference type="ChEBI" id="CHEBI:37565"/>
    </ligand>
</feature>
<dbReference type="NCBIfam" id="TIGR00231">
    <property type="entry name" value="small_GTP"/>
    <property type="match status" value="1"/>
</dbReference>
<dbReference type="InterPro" id="IPR027368">
    <property type="entry name" value="MnmE_dom2"/>
</dbReference>
<keyword evidence="5 10" id="KW-0547">Nucleotide-binding</keyword>
<keyword evidence="6 10" id="KW-0378">Hydrolase</keyword>
<dbReference type="InterPro" id="IPR025867">
    <property type="entry name" value="MnmE_helical"/>
</dbReference>
<dbReference type="STRING" id="29367.CLPUN_48880"/>
<name>A0A1S8T1Z2_9CLOT</name>
<feature type="binding site" evidence="10">
    <location>
        <position position="240"/>
    </location>
    <ligand>
        <name>Mg(2+)</name>
        <dbReference type="ChEBI" id="CHEBI:18420"/>
    </ligand>
</feature>